<dbReference type="OrthoDB" id="2839137at2759"/>
<proteinExistence type="predicted"/>
<keyword evidence="2" id="KW-1185">Reference proteome</keyword>
<organism evidence="1 2">
    <name type="scientific">Neolentinus lepideus HHB14362 ss-1</name>
    <dbReference type="NCBI Taxonomy" id="1314782"/>
    <lineage>
        <taxon>Eukaryota</taxon>
        <taxon>Fungi</taxon>
        <taxon>Dikarya</taxon>
        <taxon>Basidiomycota</taxon>
        <taxon>Agaricomycotina</taxon>
        <taxon>Agaricomycetes</taxon>
        <taxon>Gloeophyllales</taxon>
        <taxon>Gloeophyllaceae</taxon>
        <taxon>Neolentinus</taxon>
    </lineage>
</organism>
<accession>A0A165SFP5</accession>
<gene>
    <name evidence="1" type="ORF">NEOLEDRAFT_1134320</name>
</gene>
<name>A0A165SFP5_9AGAM</name>
<evidence type="ECO:0000313" key="1">
    <source>
        <dbReference type="EMBL" id="KZT25088.1"/>
    </source>
</evidence>
<dbReference type="EMBL" id="KV425574">
    <property type="protein sequence ID" value="KZT25088.1"/>
    <property type="molecule type" value="Genomic_DNA"/>
</dbReference>
<sequence length="354" mass="39906">MTGVVMHCNNKLMRNSACNMRCISHKPGEILPVFSRLYNIVRSRTLTTKIDRDASDETGTAWQSRTISTLLPHRLSSGDFLDLSGKKPFRYDGGSVLTFARTRDGDFTPWPSGSRGFLYWHVDAGAPLVTSEIRFKVVQDGKPSSFKEGQDILNRDGVPWRVSIVSIASNKRYYRSLRSILFSDGIMPEDFIDKLAQSPVAKNRSLPFVWSLKQPFLVKLARPHSKAWVVNHQLDAAMLNLSAVFGSRIGYGNHFPYRGCALVQFEPSPLKEHQGTRAVVLRLIKFTRPLERTDDVVGLELVPEPREGELVMRLRKKHGVFTRVPWSYARQDLEGGIAKDNVLGLGSILWHTGN</sequence>
<dbReference type="AlphaFoldDB" id="A0A165SFP5"/>
<dbReference type="InParanoid" id="A0A165SFP5"/>
<evidence type="ECO:0000313" key="2">
    <source>
        <dbReference type="Proteomes" id="UP000076761"/>
    </source>
</evidence>
<protein>
    <submittedName>
        <fullName evidence="1">Uncharacterized protein</fullName>
    </submittedName>
</protein>
<dbReference type="Proteomes" id="UP000076761">
    <property type="component" value="Unassembled WGS sequence"/>
</dbReference>
<reference evidence="1 2" key="1">
    <citation type="journal article" date="2016" name="Mol. Biol. Evol.">
        <title>Comparative Genomics of Early-Diverging Mushroom-Forming Fungi Provides Insights into the Origins of Lignocellulose Decay Capabilities.</title>
        <authorList>
            <person name="Nagy L.G."/>
            <person name="Riley R."/>
            <person name="Tritt A."/>
            <person name="Adam C."/>
            <person name="Daum C."/>
            <person name="Floudas D."/>
            <person name="Sun H."/>
            <person name="Yadav J.S."/>
            <person name="Pangilinan J."/>
            <person name="Larsson K.H."/>
            <person name="Matsuura K."/>
            <person name="Barry K."/>
            <person name="Labutti K."/>
            <person name="Kuo R."/>
            <person name="Ohm R.A."/>
            <person name="Bhattacharya S.S."/>
            <person name="Shirouzu T."/>
            <person name="Yoshinaga Y."/>
            <person name="Martin F.M."/>
            <person name="Grigoriev I.V."/>
            <person name="Hibbett D.S."/>
        </authorList>
    </citation>
    <scope>NUCLEOTIDE SEQUENCE [LARGE SCALE GENOMIC DNA]</scope>
    <source>
        <strain evidence="1 2">HHB14362 ss-1</strain>
    </source>
</reference>